<keyword evidence="1" id="KW-1133">Transmembrane helix</keyword>
<feature type="transmembrane region" description="Helical" evidence="1">
    <location>
        <begin position="165"/>
        <end position="185"/>
    </location>
</feature>
<gene>
    <name evidence="2" type="ORF">MTY59_45470</name>
</gene>
<feature type="transmembrane region" description="Helical" evidence="1">
    <location>
        <begin position="141"/>
        <end position="159"/>
    </location>
</feature>
<dbReference type="InterPro" id="IPR052712">
    <property type="entry name" value="Acid_resist_chaperone_HdeD"/>
</dbReference>
<feature type="transmembrane region" description="Helical" evidence="1">
    <location>
        <begin position="103"/>
        <end position="129"/>
    </location>
</feature>
<evidence type="ECO:0000256" key="1">
    <source>
        <dbReference type="SAM" id="Phobius"/>
    </source>
</evidence>
<feature type="transmembrane region" description="Helical" evidence="1">
    <location>
        <begin position="21"/>
        <end position="41"/>
    </location>
</feature>
<feature type="transmembrane region" description="Helical" evidence="1">
    <location>
        <begin position="47"/>
        <end position="68"/>
    </location>
</feature>
<evidence type="ECO:0000313" key="3">
    <source>
        <dbReference type="Proteomes" id="UP000826012"/>
    </source>
</evidence>
<dbReference type="PANTHER" id="PTHR34989">
    <property type="entry name" value="PROTEIN HDED"/>
    <property type="match status" value="1"/>
</dbReference>
<dbReference type="RefSeq" id="WP_250160635.1">
    <property type="nucleotide sequence ID" value="NZ_AP024828.1"/>
</dbReference>
<dbReference type="Proteomes" id="UP000826012">
    <property type="component" value="Chromosome"/>
</dbReference>
<keyword evidence="1" id="KW-0812">Transmembrane</keyword>
<keyword evidence="1" id="KW-0472">Membrane</keyword>
<dbReference type="Pfam" id="PF03729">
    <property type="entry name" value="DUF308"/>
    <property type="match status" value="2"/>
</dbReference>
<proteinExistence type="predicted"/>
<reference evidence="2 3" key="1">
    <citation type="submission" date="2021-07" db="EMBL/GenBank/DDBJ databases">
        <title>Complete genome sequence of nontuberculous Mycobacterium sp. TY59.</title>
        <authorList>
            <person name="Fukushima K."/>
        </authorList>
    </citation>
    <scope>NUCLEOTIDE SEQUENCE [LARGE SCALE GENOMIC DNA]</scope>
    <source>
        <strain evidence="2 3">TY59</strain>
    </source>
</reference>
<protein>
    <submittedName>
        <fullName evidence="2">Membrane protein</fullName>
    </submittedName>
</protein>
<accession>A0ABM7SW77</accession>
<feature type="transmembrane region" description="Helical" evidence="1">
    <location>
        <begin position="80"/>
        <end position="97"/>
    </location>
</feature>
<dbReference type="EMBL" id="AP024828">
    <property type="protein sequence ID" value="BCZ24692.1"/>
    <property type="molecule type" value="Genomic_DNA"/>
</dbReference>
<dbReference type="InterPro" id="IPR005325">
    <property type="entry name" value="DUF308_memb"/>
</dbReference>
<keyword evidence="3" id="KW-1185">Reference proteome</keyword>
<dbReference type="PANTHER" id="PTHR34989:SF1">
    <property type="entry name" value="PROTEIN HDED"/>
    <property type="match status" value="1"/>
</dbReference>
<evidence type="ECO:0000313" key="2">
    <source>
        <dbReference type="EMBL" id="BCZ24692.1"/>
    </source>
</evidence>
<sequence length="206" mass="21510">MVNVGHAEKPEIDTTKFLPHAWKAALASGLVAVILGVLILVWPGISILVASVLFGVYLLAIGCAQVFAAFTLPVSAGGRIVLFIGAGAALIVAILTFRHFGQAYAVLLMAIWIAIGFIFHGVATTVAAISHPGMPARGWRVFFGILSLFAGIIVLAAPFTSIVTLALAVGVCLIVIGAFEIISAVRMRGDVKRVRVRVRPATGNAA</sequence>
<organism evidence="2 3">
    <name type="scientific">Mycobacterium senriense</name>
    <dbReference type="NCBI Taxonomy" id="2775496"/>
    <lineage>
        <taxon>Bacteria</taxon>
        <taxon>Bacillati</taxon>
        <taxon>Actinomycetota</taxon>
        <taxon>Actinomycetes</taxon>
        <taxon>Mycobacteriales</taxon>
        <taxon>Mycobacteriaceae</taxon>
        <taxon>Mycobacterium</taxon>
        <taxon>Mycobacterium avium complex (MAC)</taxon>
    </lineage>
</organism>
<name>A0ABM7SW77_9MYCO</name>